<evidence type="ECO:0000313" key="1">
    <source>
        <dbReference type="EMBL" id="GBP85364.1"/>
    </source>
</evidence>
<proteinExistence type="predicted"/>
<evidence type="ECO:0000313" key="2">
    <source>
        <dbReference type="Proteomes" id="UP000299102"/>
    </source>
</evidence>
<dbReference type="AlphaFoldDB" id="A0A4C1ZE34"/>
<protein>
    <submittedName>
        <fullName evidence="1">Uncharacterized protein</fullName>
    </submittedName>
</protein>
<dbReference type="EMBL" id="BGZK01001732">
    <property type="protein sequence ID" value="GBP85364.1"/>
    <property type="molecule type" value="Genomic_DNA"/>
</dbReference>
<organism evidence="1 2">
    <name type="scientific">Eumeta variegata</name>
    <name type="common">Bagworm moth</name>
    <name type="synonym">Eumeta japonica</name>
    <dbReference type="NCBI Taxonomy" id="151549"/>
    <lineage>
        <taxon>Eukaryota</taxon>
        <taxon>Metazoa</taxon>
        <taxon>Ecdysozoa</taxon>
        <taxon>Arthropoda</taxon>
        <taxon>Hexapoda</taxon>
        <taxon>Insecta</taxon>
        <taxon>Pterygota</taxon>
        <taxon>Neoptera</taxon>
        <taxon>Endopterygota</taxon>
        <taxon>Lepidoptera</taxon>
        <taxon>Glossata</taxon>
        <taxon>Ditrysia</taxon>
        <taxon>Tineoidea</taxon>
        <taxon>Psychidae</taxon>
        <taxon>Oiketicinae</taxon>
        <taxon>Eumeta</taxon>
    </lineage>
</organism>
<accession>A0A4C1ZE34</accession>
<keyword evidence="2" id="KW-1185">Reference proteome</keyword>
<dbReference type="Proteomes" id="UP000299102">
    <property type="component" value="Unassembled WGS sequence"/>
</dbReference>
<name>A0A4C1ZE34_EUMVA</name>
<sequence>MVSFECSGKHKNFSCLPPHSLMIAATPFAGSLDFMSMSSALNSHLSATSDSYSGHDFDSYFGPKVDFGLGLILDFESSQSRLLILPFGSFDCFTSKLWYQN</sequence>
<gene>
    <name evidence="1" type="ORF">EVAR_90657_1</name>
</gene>
<comment type="caution">
    <text evidence="1">The sequence shown here is derived from an EMBL/GenBank/DDBJ whole genome shotgun (WGS) entry which is preliminary data.</text>
</comment>
<reference evidence="1 2" key="1">
    <citation type="journal article" date="2019" name="Commun. Biol.">
        <title>The bagworm genome reveals a unique fibroin gene that provides high tensile strength.</title>
        <authorList>
            <person name="Kono N."/>
            <person name="Nakamura H."/>
            <person name="Ohtoshi R."/>
            <person name="Tomita M."/>
            <person name="Numata K."/>
            <person name="Arakawa K."/>
        </authorList>
    </citation>
    <scope>NUCLEOTIDE SEQUENCE [LARGE SCALE GENOMIC DNA]</scope>
</reference>